<proteinExistence type="predicted"/>
<protein>
    <submittedName>
        <fullName evidence="1">Threonine/homoserine/homoserine lactone efflux protein</fullName>
    </submittedName>
</protein>
<keyword evidence="2" id="KW-1185">Reference proteome</keyword>
<evidence type="ECO:0000313" key="1">
    <source>
        <dbReference type="EMBL" id="MBB5817811.1"/>
    </source>
</evidence>
<sequence>MTWIFAGVALALAGLVVLGFLGVRVLRAAAGLGREVDEARRKLEPAQRLFTETTRTIRASRG</sequence>
<dbReference type="EMBL" id="JACHMP010000001">
    <property type="protein sequence ID" value="MBB5817811.1"/>
    <property type="molecule type" value="Genomic_DNA"/>
</dbReference>
<accession>A0A7W9MET9</accession>
<comment type="caution">
    <text evidence="1">The sequence shown here is derived from an EMBL/GenBank/DDBJ whole genome shotgun (WGS) entry which is preliminary data.</text>
</comment>
<dbReference type="AlphaFoldDB" id="A0A7W9MET9"/>
<organism evidence="1 2">
    <name type="scientific">Streptosporangium becharense</name>
    <dbReference type="NCBI Taxonomy" id="1816182"/>
    <lineage>
        <taxon>Bacteria</taxon>
        <taxon>Bacillati</taxon>
        <taxon>Actinomycetota</taxon>
        <taxon>Actinomycetes</taxon>
        <taxon>Streptosporangiales</taxon>
        <taxon>Streptosporangiaceae</taxon>
        <taxon>Streptosporangium</taxon>
    </lineage>
</organism>
<reference evidence="1 2" key="1">
    <citation type="submission" date="2020-08" db="EMBL/GenBank/DDBJ databases">
        <title>Sequencing the genomes of 1000 actinobacteria strains.</title>
        <authorList>
            <person name="Klenk H.-P."/>
        </authorList>
    </citation>
    <scope>NUCLEOTIDE SEQUENCE [LARGE SCALE GENOMIC DNA]</scope>
    <source>
        <strain evidence="1 2">DSM 46887</strain>
    </source>
</reference>
<dbReference type="Proteomes" id="UP000540685">
    <property type="component" value="Unassembled WGS sequence"/>
</dbReference>
<name>A0A7W9MET9_9ACTN</name>
<evidence type="ECO:0000313" key="2">
    <source>
        <dbReference type="Proteomes" id="UP000540685"/>
    </source>
</evidence>
<dbReference type="RefSeq" id="WP_184545418.1">
    <property type="nucleotide sequence ID" value="NZ_JACHMP010000001.1"/>
</dbReference>
<gene>
    <name evidence="1" type="ORF">F4562_000873</name>
</gene>